<evidence type="ECO:0000313" key="2">
    <source>
        <dbReference type="Proteomes" id="UP000051999"/>
    </source>
</evidence>
<dbReference type="Proteomes" id="UP000051999">
    <property type="component" value="Unassembled WGS sequence"/>
</dbReference>
<dbReference type="AlphaFoldDB" id="A0A0R1RRB0"/>
<reference evidence="1 2" key="1">
    <citation type="journal article" date="2015" name="Genome Announc.">
        <title>Expanding the biotechnology potential of lactobacilli through comparative genomics of 213 strains and associated genera.</title>
        <authorList>
            <person name="Sun Z."/>
            <person name="Harris H.M."/>
            <person name="McCann A."/>
            <person name="Guo C."/>
            <person name="Argimon S."/>
            <person name="Zhang W."/>
            <person name="Yang X."/>
            <person name="Jeffery I.B."/>
            <person name="Cooney J.C."/>
            <person name="Kagawa T.F."/>
            <person name="Liu W."/>
            <person name="Song Y."/>
            <person name="Salvetti E."/>
            <person name="Wrobel A."/>
            <person name="Rasinkangas P."/>
            <person name="Parkhill J."/>
            <person name="Rea M.C."/>
            <person name="O'Sullivan O."/>
            <person name="Ritari J."/>
            <person name="Douillard F.P."/>
            <person name="Paul Ross R."/>
            <person name="Yang R."/>
            <person name="Briner A.E."/>
            <person name="Felis G.E."/>
            <person name="de Vos W.M."/>
            <person name="Barrangou R."/>
            <person name="Klaenhammer T.R."/>
            <person name="Caufield P.W."/>
            <person name="Cui Y."/>
            <person name="Zhang H."/>
            <person name="O'Toole P.W."/>
        </authorList>
    </citation>
    <scope>NUCLEOTIDE SEQUENCE [LARGE SCALE GENOMIC DNA]</scope>
    <source>
        <strain evidence="1 2">DSM 15814</strain>
    </source>
</reference>
<protein>
    <submittedName>
        <fullName evidence="1">Uncharacterized protein</fullName>
    </submittedName>
</protein>
<dbReference type="STRING" id="1114972.FD35_GL002408"/>
<name>A0A0R1RRB0_9LACO</name>
<accession>A0A0R1RRB0</accession>
<dbReference type="eggNOG" id="ENOG50309WV">
    <property type="taxonomic scope" value="Bacteria"/>
</dbReference>
<dbReference type="OrthoDB" id="2149263at2"/>
<organism evidence="1 2">
    <name type="scientific">Furfurilactobacillus rossiae DSM 15814</name>
    <dbReference type="NCBI Taxonomy" id="1114972"/>
    <lineage>
        <taxon>Bacteria</taxon>
        <taxon>Bacillati</taxon>
        <taxon>Bacillota</taxon>
        <taxon>Bacilli</taxon>
        <taxon>Lactobacillales</taxon>
        <taxon>Lactobacillaceae</taxon>
        <taxon>Furfurilactobacillus</taxon>
    </lineage>
</organism>
<dbReference type="EMBL" id="AZFF01000006">
    <property type="protein sequence ID" value="KRL55875.1"/>
    <property type="molecule type" value="Genomic_DNA"/>
</dbReference>
<gene>
    <name evidence="1" type="ORF">FD35_GL002408</name>
</gene>
<comment type="caution">
    <text evidence="1">The sequence shown here is derived from an EMBL/GenBank/DDBJ whole genome shotgun (WGS) entry which is preliminary data.</text>
</comment>
<proteinExistence type="predicted"/>
<keyword evidence="2" id="KW-1185">Reference proteome</keyword>
<dbReference type="RefSeq" id="WP_017261373.1">
    <property type="nucleotide sequence ID" value="NZ_AUAW01000008.1"/>
</dbReference>
<sequence>MVKQGKYAGSSRQKQLRNLRQRISNKGQHTIGEADLVDFLLVRWHLTQHNQTQLVEQTTQHFLRTWLEQAQQTNTSVWNIATITTNTLKAFAIQVPWQFYAIINHEWSHLQHFLTKEVPAVPLADQRLTDNQLTPNDWHTSLSTQLTVNSFLLMFKGNQQQLSNVSNQQIAQLRHSFQTEQSLDWQAVATVFQPLTYTIPADADEDSVQWLTELDSLTPDALQK</sequence>
<evidence type="ECO:0000313" key="1">
    <source>
        <dbReference type="EMBL" id="KRL55875.1"/>
    </source>
</evidence>
<dbReference type="PATRIC" id="fig|1114972.6.peg.2471"/>